<organism evidence="3 4">
    <name type="scientific">Pseudobacteriovorax antillogorgiicola</name>
    <dbReference type="NCBI Taxonomy" id="1513793"/>
    <lineage>
        <taxon>Bacteria</taxon>
        <taxon>Pseudomonadati</taxon>
        <taxon>Bdellovibrionota</taxon>
        <taxon>Oligoflexia</taxon>
        <taxon>Oligoflexales</taxon>
        <taxon>Pseudobacteriovoracaceae</taxon>
        <taxon>Pseudobacteriovorax</taxon>
    </lineage>
</organism>
<feature type="domain" description="CAAX prenyl protease 2/Lysostaphin resistance protein A-like" evidence="2">
    <location>
        <begin position="100"/>
        <end position="194"/>
    </location>
</feature>
<evidence type="ECO:0000256" key="1">
    <source>
        <dbReference type="SAM" id="Phobius"/>
    </source>
</evidence>
<gene>
    <name evidence="3" type="ORF">SAMN06296036_11597</name>
</gene>
<name>A0A1Y6C7W7_9BACT</name>
<feature type="transmembrane region" description="Helical" evidence="1">
    <location>
        <begin position="27"/>
        <end position="43"/>
    </location>
</feature>
<feature type="transmembrane region" description="Helical" evidence="1">
    <location>
        <begin position="184"/>
        <end position="203"/>
    </location>
</feature>
<dbReference type="GO" id="GO:0006508">
    <property type="term" value="P:proteolysis"/>
    <property type="evidence" value="ECO:0007669"/>
    <property type="project" value="UniProtKB-KW"/>
</dbReference>
<feature type="transmembrane region" description="Helical" evidence="1">
    <location>
        <begin position="64"/>
        <end position="83"/>
    </location>
</feature>
<keyword evidence="1" id="KW-0812">Transmembrane</keyword>
<evidence type="ECO:0000313" key="3">
    <source>
        <dbReference type="EMBL" id="SMF49651.1"/>
    </source>
</evidence>
<evidence type="ECO:0000259" key="2">
    <source>
        <dbReference type="Pfam" id="PF02517"/>
    </source>
</evidence>
<dbReference type="Proteomes" id="UP000192907">
    <property type="component" value="Unassembled WGS sequence"/>
</dbReference>
<dbReference type="GO" id="GO:0080120">
    <property type="term" value="P:CAAX-box protein maturation"/>
    <property type="evidence" value="ECO:0007669"/>
    <property type="project" value="UniProtKB-ARBA"/>
</dbReference>
<keyword evidence="4" id="KW-1185">Reference proteome</keyword>
<feature type="transmembrane region" description="Helical" evidence="1">
    <location>
        <begin position="5"/>
        <end position="21"/>
    </location>
</feature>
<accession>A0A1Y6C7W7</accession>
<feature type="transmembrane region" description="Helical" evidence="1">
    <location>
        <begin position="209"/>
        <end position="227"/>
    </location>
</feature>
<dbReference type="EMBL" id="FWZT01000015">
    <property type="protein sequence ID" value="SMF49651.1"/>
    <property type="molecule type" value="Genomic_DNA"/>
</dbReference>
<evidence type="ECO:0000313" key="4">
    <source>
        <dbReference type="Proteomes" id="UP000192907"/>
    </source>
</evidence>
<keyword evidence="3" id="KW-0378">Hydrolase</keyword>
<proteinExistence type="predicted"/>
<dbReference type="GO" id="GO:0004175">
    <property type="term" value="F:endopeptidase activity"/>
    <property type="evidence" value="ECO:0007669"/>
    <property type="project" value="UniProtKB-ARBA"/>
</dbReference>
<dbReference type="Pfam" id="PF02517">
    <property type="entry name" value="Rce1-like"/>
    <property type="match status" value="1"/>
</dbReference>
<keyword evidence="3" id="KW-0645">Protease</keyword>
<dbReference type="AlphaFoldDB" id="A0A1Y6C7W7"/>
<keyword evidence="1" id="KW-0472">Membrane</keyword>
<keyword evidence="1" id="KW-1133">Transmembrane helix</keyword>
<reference evidence="4" key="1">
    <citation type="submission" date="2017-04" db="EMBL/GenBank/DDBJ databases">
        <authorList>
            <person name="Varghese N."/>
            <person name="Submissions S."/>
        </authorList>
    </citation>
    <scope>NUCLEOTIDE SEQUENCE [LARGE SCALE GENOMIC DNA]</scope>
    <source>
        <strain evidence="4">RKEM611</strain>
    </source>
</reference>
<protein>
    <submittedName>
        <fullName evidence="3">CAAX protease self-immunity</fullName>
    </submittedName>
</protein>
<dbReference type="InterPro" id="IPR003675">
    <property type="entry name" value="Rce1/LyrA-like_dom"/>
</dbReference>
<feature type="transmembrane region" description="Helical" evidence="1">
    <location>
        <begin position="103"/>
        <end position="126"/>
    </location>
</feature>
<sequence>MRLAFEIVVVGLLCLSAPLFYHWQVDIPHWLSLAVVLSAYLVLNRGFPKLGSTSLSGLNKATSLSILLSIVIMLLFASKEAIYVDGIEIQYTHKLSLEPPLKIIYTIFTSALMEEILFRVMLIGLLAKLNFRFKILISSIVFTLSHVSLYQLEIPLIHRAETASQLLLSGLLLGMLYKRYSLSTAVVFHILYNSYTAFLRPVLVNLERLQLGLLLCLGVIYSLIVVGREIKIIVNNRLIEKHWSLDT</sequence>
<dbReference type="STRING" id="1513793.SAMN06296036_11597"/>